<keyword evidence="3" id="KW-1003">Cell membrane</keyword>
<keyword evidence="2" id="KW-0813">Transport</keyword>
<dbReference type="InterPro" id="IPR005821">
    <property type="entry name" value="Ion_trans_dom"/>
</dbReference>
<dbReference type="GO" id="GO:0005886">
    <property type="term" value="C:plasma membrane"/>
    <property type="evidence" value="ECO:0007669"/>
    <property type="project" value="UniProtKB-SubCell"/>
</dbReference>
<keyword evidence="10 12" id="KW-0472">Membrane</keyword>
<dbReference type="Pfam" id="PF00520">
    <property type="entry name" value="Ion_trans"/>
    <property type="match status" value="1"/>
</dbReference>
<dbReference type="GO" id="GO:0098703">
    <property type="term" value="P:calcium ion import across plasma membrane"/>
    <property type="evidence" value="ECO:0007669"/>
    <property type="project" value="TreeGrafter"/>
</dbReference>
<evidence type="ECO:0000256" key="12">
    <source>
        <dbReference type="SAM" id="Phobius"/>
    </source>
</evidence>
<sequence>MSRRHIPLPRPDEGGILHATNTGDNLPLEAGDDLSTGFIEEMNSSFTEGADPQTSLTQGTNAVPDIMLLNILCARAKAPKDTDESRMEAQMSWQPVREWLGQHDAEAVRMAAEQRGESGLTALHFACRNVPPLDVIDVFLSIVADTVQWPDSFGWLPIHYACASGSDSAVIHALADAYPESKTTTDRRGRTPLHFALGDKPAAPDVIVLLSSSGAASYPDEIGMLPLHYACAFGASEDVLFALTDAYPDAIRTRDNRKRTPLHFALSNAGRKTVPAAVRLLLNLDRTIVNSMDDGPLPLRVLAQYAQMVKSETENRDEKRESVLRCLEHLLNAEPEPTADFFTALQSLPEWLSERAVVMTVVQNLLNEKISQRFPTAVLLLDFVFVALVIASYSRNVVQSLNQRFDTIEGNEEIEFKLLIPLYCGAGYFALREIIQIISLLSLNVFKLWLYDPSNYLNVAFVVVVMAWTIMMQTGRGDSDSFRIGSAISITVLWYKLIAYLRNILLDFAVFVRGVVYVVRRLAAFLISLGIILFAFAQMFYTVFQQTERCNQPAPDDNDLIVQEQTRCDASTLESYCTFWDSFLSVYTMLLGEVDEGQFEDSGVALALFVLFMFLVVILLANVLIAIVADSYKVIQDQKAAVVFWTNRLDFVAEMDAIANGPFWRLCGFKKTEAHLESARQQATFGKEAWKQIMDLYEDDIEEGILTVDFLVYFLLRSLATCLIPLWIIFGALTCGWLWPPQVREAVFTSTVFAHTTDMAKEDEQRRGQILKLRQEVAELKEDILQELAMDRTQVMQLRSQVAERKSDISNEMRDIKRLVALLFERQADI</sequence>
<keyword evidence="9" id="KW-0406">Ion transport</keyword>
<evidence type="ECO:0000256" key="4">
    <source>
        <dbReference type="ARBA" id="ARBA00022568"/>
    </source>
</evidence>
<evidence type="ECO:0000256" key="1">
    <source>
        <dbReference type="ARBA" id="ARBA00004651"/>
    </source>
</evidence>
<evidence type="ECO:0000256" key="10">
    <source>
        <dbReference type="ARBA" id="ARBA00023136"/>
    </source>
</evidence>
<feature type="transmembrane region" description="Helical" evidence="12">
    <location>
        <begin position="522"/>
        <end position="544"/>
    </location>
</feature>
<keyword evidence="11" id="KW-0407">Ion channel</keyword>
<keyword evidence="7" id="KW-0106">Calcium</keyword>
<feature type="transmembrane region" description="Helical" evidence="12">
    <location>
        <begin position="714"/>
        <end position="739"/>
    </location>
</feature>
<dbReference type="Gene3D" id="1.25.40.20">
    <property type="entry name" value="Ankyrin repeat-containing domain"/>
    <property type="match status" value="1"/>
</dbReference>
<evidence type="ECO:0000256" key="8">
    <source>
        <dbReference type="ARBA" id="ARBA00022989"/>
    </source>
</evidence>
<keyword evidence="5 12" id="KW-0812">Transmembrane</keyword>
<gene>
    <name evidence="14" type="ORF">ACOF00016_LOCUS3682</name>
</gene>
<organism evidence="14">
    <name type="scientific">Amphora coffeiformis</name>
    <dbReference type="NCBI Taxonomy" id="265554"/>
    <lineage>
        <taxon>Eukaryota</taxon>
        <taxon>Sar</taxon>
        <taxon>Stramenopiles</taxon>
        <taxon>Ochrophyta</taxon>
        <taxon>Bacillariophyta</taxon>
        <taxon>Bacillariophyceae</taxon>
        <taxon>Bacillariophycidae</taxon>
        <taxon>Thalassiophysales</taxon>
        <taxon>Catenulaceae</taxon>
        <taxon>Amphora</taxon>
    </lineage>
</organism>
<comment type="subcellular location">
    <subcellularLocation>
        <location evidence="1">Cell membrane</location>
        <topology evidence="1">Multi-pass membrane protein</topology>
    </subcellularLocation>
</comment>
<name>A0A7S3L3K7_9STRA</name>
<dbReference type="EMBL" id="HBIM01004308">
    <property type="protein sequence ID" value="CAE0405687.1"/>
    <property type="molecule type" value="Transcribed_RNA"/>
</dbReference>
<proteinExistence type="predicted"/>
<keyword evidence="4" id="KW-0109">Calcium transport</keyword>
<feature type="transmembrane region" description="Helical" evidence="12">
    <location>
        <begin position="604"/>
        <end position="629"/>
    </location>
</feature>
<dbReference type="SMART" id="SM00248">
    <property type="entry name" value="ANK"/>
    <property type="match status" value="5"/>
</dbReference>
<dbReference type="PANTHER" id="PTHR10582:SF2">
    <property type="entry name" value="INACTIVE"/>
    <property type="match status" value="1"/>
</dbReference>
<evidence type="ECO:0000256" key="5">
    <source>
        <dbReference type="ARBA" id="ARBA00022692"/>
    </source>
</evidence>
<evidence type="ECO:0000256" key="3">
    <source>
        <dbReference type="ARBA" id="ARBA00022475"/>
    </source>
</evidence>
<feature type="transmembrane region" description="Helical" evidence="12">
    <location>
        <begin position="456"/>
        <end position="475"/>
    </location>
</feature>
<keyword evidence="8 12" id="KW-1133">Transmembrane helix</keyword>
<feature type="transmembrane region" description="Helical" evidence="12">
    <location>
        <begin position="481"/>
        <end position="501"/>
    </location>
</feature>
<dbReference type="Gene3D" id="1.10.287.70">
    <property type="match status" value="1"/>
</dbReference>
<accession>A0A7S3L3K7</accession>
<protein>
    <recommendedName>
        <fullName evidence="13">Ion transport domain-containing protein</fullName>
    </recommendedName>
</protein>
<dbReference type="SUPFAM" id="SSF48403">
    <property type="entry name" value="Ankyrin repeat"/>
    <property type="match status" value="1"/>
</dbReference>
<reference evidence="14" key="1">
    <citation type="submission" date="2021-01" db="EMBL/GenBank/DDBJ databases">
        <authorList>
            <person name="Corre E."/>
            <person name="Pelletier E."/>
            <person name="Niang G."/>
            <person name="Scheremetjew M."/>
            <person name="Finn R."/>
            <person name="Kale V."/>
            <person name="Holt S."/>
            <person name="Cochrane G."/>
            <person name="Meng A."/>
            <person name="Brown T."/>
            <person name="Cohen L."/>
        </authorList>
    </citation>
    <scope>NUCLEOTIDE SEQUENCE</scope>
    <source>
        <strain evidence="14">CCMP127</strain>
    </source>
</reference>
<dbReference type="InterPro" id="IPR002110">
    <property type="entry name" value="Ankyrin_rpt"/>
</dbReference>
<dbReference type="PANTHER" id="PTHR10582">
    <property type="entry name" value="TRANSIENT RECEPTOR POTENTIAL ION CHANNEL PROTEIN"/>
    <property type="match status" value="1"/>
</dbReference>
<evidence type="ECO:0000256" key="6">
    <source>
        <dbReference type="ARBA" id="ARBA00022737"/>
    </source>
</evidence>
<feature type="domain" description="Ion transport" evidence="13">
    <location>
        <begin position="383"/>
        <end position="639"/>
    </location>
</feature>
<dbReference type="InterPro" id="IPR024862">
    <property type="entry name" value="TRPV"/>
</dbReference>
<feature type="transmembrane region" description="Helical" evidence="12">
    <location>
        <begin position="374"/>
        <end position="394"/>
    </location>
</feature>
<dbReference type="AlphaFoldDB" id="A0A7S3L3K7"/>
<evidence type="ECO:0000256" key="7">
    <source>
        <dbReference type="ARBA" id="ARBA00022837"/>
    </source>
</evidence>
<evidence type="ECO:0000256" key="9">
    <source>
        <dbReference type="ARBA" id="ARBA00023065"/>
    </source>
</evidence>
<keyword evidence="6" id="KW-0677">Repeat</keyword>
<evidence type="ECO:0000313" key="14">
    <source>
        <dbReference type="EMBL" id="CAE0405687.1"/>
    </source>
</evidence>
<dbReference type="GO" id="GO:0005216">
    <property type="term" value="F:monoatomic ion channel activity"/>
    <property type="evidence" value="ECO:0007669"/>
    <property type="project" value="InterPro"/>
</dbReference>
<evidence type="ECO:0000259" key="13">
    <source>
        <dbReference type="Pfam" id="PF00520"/>
    </source>
</evidence>
<dbReference type="Pfam" id="PF12796">
    <property type="entry name" value="Ank_2"/>
    <property type="match status" value="1"/>
</dbReference>
<evidence type="ECO:0000256" key="2">
    <source>
        <dbReference type="ARBA" id="ARBA00022448"/>
    </source>
</evidence>
<evidence type="ECO:0000256" key="11">
    <source>
        <dbReference type="ARBA" id="ARBA00023303"/>
    </source>
</evidence>
<dbReference type="InterPro" id="IPR036770">
    <property type="entry name" value="Ankyrin_rpt-contain_sf"/>
</dbReference>